<evidence type="ECO:0000313" key="1">
    <source>
        <dbReference type="EMBL" id="EIJ65573.1"/>
    </source>
</evidence>
<keyword evidence="2" id="KW-1185">Reference proteome</keyword>
<dbReference type="Proteomes" id="UP000003423">
    <property type="component" value="Unassembled WGS sequence"/>
</dbReference>
<name>I3D1I0_9ARCH</name>
<gene>
    <name evidence="1" type="ORF">BD31_I1717</name>
</gene>
<sequence length="37" mass="4257">MVTQNTCSHDAKVRMAGLRNMYECTNCHKFIPIVESK</sequence>
<reference evidence="1 2" key="1">
    <citation type="journal article" date="2012" name="J. Bacteriol.">
        <title>Genome sequence of "Candidatus Nitrosopumilus salaria" BD31, an ammonia-oxidizing archaeon from the San Francisco Bay estuary.</title>
        <authorList>
            <person name="Mosier A.C."/>
            <person name="Allen E.E."/>
            <person name="Kim M."/>
            <person name="Ferriera S."/>
            <person name="Francis C.A."/>
        </authorList>
    </citation>
    <scope>NUCLEOTIDE SEQUENCE [LARGE SCALE GENOMIC DNA]</scope>
    <source>
        <strain evidence="1 2">BD31</strain>
    </source>
</reference>
<proteinExistence type="predicted"/>
<accession>I3D1I0</accession>
<dbReference type="EMBL" id="AEXL02000114">
    <property type="protein sequence ID" value="EIJ65573.1"/>
    <property type="molecule type" value="Genomic_DNA"/>
</dbReference>
<dbReference type="PATRIC" id="fig|859350.6.peg.1377"/>
<protein>
    <submittedName>
        <fullName evidence="1">Uncharacterized protein</fullName>
    </submittedName>
</protein>
<comment type="caution">
    <text evidence="1">The sequence shown here is derived from an EMBL/GenBank/DDBJ whole genome shotgun (WGS) entry which is preliminary data.</text>
</comment>
<organism evidence="1 2">
    <name type="scientific">Candidatus Nitrosopumilus salarius BD31</name>
    <dbReference type="NCBI Taxonomy" id="859350"/>
    <lineage>
        <taxon>Archaea</taxon>
        <taxon>Nitrososphaerota</taxon>
        <taxon>Nitrososphaeria</taxon>
        <taxon>Nitrosopumilales</taxon>
        <taxon>Nitrosopumilaceae</taxon>
        <taxon>Nitrosopumilus</taxon>
    </lineage>
</organism>
<dbReference type="AlphaFoldDB" id="I3D1I0"/>
<evidence type="ECO:0000313" key="2">
    <source>
        <dbReference type="Proteomes" id="UP000003423"/>
    </source>
</evidence>